<sequence>SRAFLTLVISGAPVFNTVVARPAISLFPLVVSRPSLLATTDSRSSVFYTVVPRSSICCSVRALFATIVPGATVFHTVVS</sequence>
<dbReference type="EMBL" id="JAESDN010000011">
    <property type="protein sequence ID" value="KAG7044247.1"/>
    <property type="molecule type" value="Genomic_DNA"/>
</dbReference>
<keyword evidence="1" id="KW-0176">Collagen</keyword>
<evidence type="ECO:0000313" key="1">
    <source>
        <dbReference type="EMBL" id="KAG7044247.1"/>
    </source>
</evidence>
<name>A0A9P7UDM8_9PEZI</name>
<protein>
    <submittedName>
        <fullName evidence="1">Collagen triple helix repeat-containing protein</fullName>
    </submittedName>
</protein>
<evidence type="ECO:0000313" key="2">
    <source>
        <dbReference type="Proteomes" id="UP000699042"/>
    </source>
</evidence>
<dbReference type="Proteomes" id="UP000699042">
    <property type="component" value="Unassembled WGS sequence"/>
</dbReference>
<organism evidence="1 2">
    <name type="scientific">Colletotrichum scovillei</name>
    <dbReference type="NCBI Taxonomy" id="1209932"/>
    <lineage>
        <taxon>Eukaryota</taxon>
        <taxon>Fungi</taxon>
        <taxon>Dikarya</taxon>
        <taxon>Ascomycota</taxon>
        <taxon>Pezizomycotina</taxon>
        <taxon>Sordariomycetes</taxon>
        <taxon>Hypocreomycetidae</taxon>
        <taxon>Glomerellales</taxon>
        <taxon>Glomerellaceae</taxon>
        <taxon>Colletotrichum</taxon>
        <taxon>Colletotrichum acutatum species complex</taxon>
    </lineage>
</organism>
<proteinExistence type="predicted"/>
<reference evidence="1" key="1">
    <citation type="submission" date="2021-05" db="EMBL/GenBank/DDBJ databases">
        <title>Comparative genomics of three Colletotrichum scovillei strains and genetic complementation revealed genes involved fungal growth and virulence on chili pepper.</title>
        <authorList>
            <person name="Hsieh D.-K."/>
            <person name="Chuang S.-C."/>
            <person name="Chen C.-Y."/>
            <person name="Chao Y.-T."/>
            <person name="Lu M.-Y.J."/>
            <person name="Lee M.-H."/>
            <person name="Shih M.-C."/>
        </authorList>
    </citation>
    <scope>NUCLEOTIDE SEQUENCE</scope>
    <source>
        <strain evidence="1">Coll-153</strain>
    </source>
</reference>
<comment type="caution">
    <text evidence="1">The sequence shown here is derived from an EMBL/GenBank/DDBJ whole genome shotgun (WGS) entry which is preliminary data.</text>
</comment>
<accession>A0A9P7UDM8</accession>
<dbReference type="AlphaFoldDB" id="A0A9P7UDM8"/>
<feature type="non-terminal residue" evidence="1">
    <location>
        <position position="1"/>
    </location>
</feature>
<gene>
    <name evidence="1" type="ORF">JMJ77_012062</name>
</gene>
<keyword evidence="2" id="KW-1185">Reference proteome</keyword>